<dbReference type="InterPro" id="IPR002656">
    <property type="entry name" value="Acyl_transf_3_dom"/>
</dbReference>
<dbReference type="GO" id="GO:0016020">
    <property type="term" value="C:membrane"/>
    <property type="evidence" value="ECO:0007669"/>
    <property type="project" value="TreeGrafter"/>
</dbReference>
<organism evidence="3 4">
    <name type="scientific">Methanosarcina horonobensis HB-1 = JCM 15518</name>
    <dbReference type="NCBI Taxonomy" id="1434110"/>
    <lineage>
        <taxon>Archaea</taxon>
        <taxon>Methanobacteriati</taxon>
        <taxon>Methanobacteriota</taxon>
        <taxon>Stenosarchaea group</taxon>
        <taxon>Methanomicrobia</taxon>
        <taxon>Methanosarcinales</taxon>
        <taxon>Methanosarcinaceae</taxon>
        <taxon>Methanosarcina</taxon>
    </lineage>
</organism>
<feature type="transmembrane region" description="Helical" evidence="1">
    <location>
        <begin position="197"/>
        <end position="215"/>
    </location>
</feature>
<dbReference type="InterPro" id="IPR050879">
    <property type="entry name" value="Acyltransferase_3"/>
</dbReference>
<keyword evidence="1" id="KW-1133">Transmembrane helix</keyword>
<dbReference type="PATRIC" id="fig|1434110.4.peg.3343"/>
<keyword evidence="4" id="KW-1185">Reference proteome</keyword>
<dbReference type="Pfam" id="PF01757">
    <property type="entry name" value="Acyl_transf_3"/>
    <property type="match status" value="1"/>
</dbReference>
<dbReference type="PANTHER" id="PTHR23028">
    <property type="entry name" value="ACETYLTRANSFERASE"/>
    <property type="match status" value="1"/>
</dbReference>
<dbReference type="Proteomes" id="UP000033101">
    <property type="component" value="Chromosome"/>
</dbReference>
<evidence type="ECO:0000259" key="2">
    <source>
        <dbReference type="Pfam" id="PF01757"/>
    </source>
</evidence>
<feature type="transmembrane region" description="Helical" evidence="1">
    <location>
        <begin position="290"/>
        <end position="314"/>
    </location>
</feature>
<gene>
    <name evidence="3" type="ORF">MSHOH_2600</name>
</gene>
<feature type="transmembrane region" description="Helical" evidence="1">
    <location>
        <begin position="82"/>
        <end position="103"/>
    </location>
</feature>
<feature type="transmembrane region" description="Helical" evidence="1">
    <location>
        <begin position="326"/>
        <end position="344"/>
    </location>
</feature>
<evidence type="ECO:0000313" key="4">
    <source>
        <dbReference type="Proteomes" id="UP000033101"/>
    </source>
</evidence>
<dbReference type="GeneID" id="24831895"/>
<feature type="transmembrane region" description="Helical" evidence="1">
    <location>
        <begin position="227"/>
        <end position="247"/>
    </location>
</feature>
<feature type="transmembrane region" description="Helical" evidence="1">
    <location>
        <begin position="12"/>
        <end position="30"/>
    </location>
</feature>
<feature type="domain" description="Acyltransferase 3" evidence="2">
    <location>
        <begin position="6"/>
        <end position="379"/>
    </location>
</feature>
<accession>A0A0E3SHA4</accession>
<keyword evidence="1" id="KW-0472">Membrane</keyword>
<evidence type="ECO:0000256" key="1">
    <source>
        <dbReference type="SAM" id="Phobius"/>
    </source>
</evidence>
<dbReference type="PANTHER" id="PTHR23028:SF53">
    <property type="entry name" value="ACYL_TRANSF_3 DOMAIN-CONTAINING PROTEIN"/>
    <property type="match status" value="1"/>
</dbReference>
<dbReference type="HOGENOM" id="CLU_787402_0_0_2"/>
<sequence length="416" mass="47994">MKNKIIAFDFLRALAIIMIIPAHLSSYLFSKYSKLALYAFDPYFANMGLGLFIFMSGYLLYYNNYSINSLENVFDFYKKRLLRIYPLYWSALAIFVMIFYVLAPRLDSGFVFPNSDNVFTFYNVLVHALGLQILLAPAYATPMLTLYFVGLIVIFYAIYPFIIMYSKSTKSLLFSSLIVYSGFFLISKTFNVIDHRFFMFFLIFMFGIIVCRENLFEKAVKTPKTSFFQILLAVLPVIFVLVIVLGLRSSMFLDPKISVTIDNGSGTISSFTVRSIMDSVAGLLGVNSPLLQFIIDTALLNIFIIIFCVFEYSLAMRFINDKFSRYLSSFFTHIATSSYCVYLFHRPFFVLWNSGTNFINSPILRDVIMLFVAIPLLFFTSYHIQKIELNLKNSFSSRKFPGKKLPYMRAIIGFNK</sequence>
<dbReference type="EMBL" id="CP009516">
    <property type="protein sequence ID" value="AKB79083.1"/>
    <property type="molecule type" value="Genomic_DNA"/>
</dbReference>
<protein>
    <recommendedName>
        <fullName evidence="2">Acyltransferase 3 domain-containing protein</fullName>
    </recommendedName>
</protein>
<feature type="transmembrane region" description="Helical" evidence="1">
    <location>
        <begin position="144"/>
        <end position="165"/>
    </location>
</feature>
<dbReference type="GO" id="GO:0000271">
    <property type="term" value="P:polysaccharide biosynthetic process"/>
    <property type="evidence" value="ECO:0007669"/>
    <property type="project" value="TreeGrafter"/>
</dbReference>
<dbReference type="OrthoDB" id="112184at2157"/>
<dbReference type="RefSeq" id="WP_048140479.1">
    <property type="nucleotide sequence ID" value="NZ_CP009516.1"/>
</dbReference>
<dbReference type="KEGG" id="mhor:MSHOH_2600"/>
<dbReference type="GO" id="GO:0016747">
    <property type="term" value="F:acyltransferase activity, transferring groups other than amino-acyl groups"/>
    <property type="evidence" value="ECO:0007669"/>
    <property type="project" value="InterPro"/>
</dbReference>
<feature type="transmembrane region" description="Helical" evidence="1">
    <location>
        <begin position="42"/>
        <end position="61"/>
    </location>
</feature>
<feature type="transmembrane region" description="Helical" evidence="1">
    <location>
        <begin position="364"/>
        <end position="384"/>
    </location>
</feature>
<proteinExistence type="predicted"/>
<dbReference type="AlphaFoldDB" id="A0A0E3SHA4"/>
<evidence type="ECO:0000313" key="3">
    <source>
        <dbReference type="EMBL" id="AKB79083.1"/>
    </source>
</evidence>
<reference evidence="3 4" key="1">
    <citation type="submission" date="2014-07" db="EMBL/GenBank/DDBJ databases">
        <title>Methanogenic archaea and the global carbon cycle.</title>
        <authorList>
            <person name="Henriksen J.R."/>
            <person name="Luke J."/>
            <person name="Reinhart S."/>
            <person name="Benedict M.N."/>
            <person name="Youngblut N.D."/>
            <person name="Metcalf M.E."/>
            <person name="Whitaker R.J."/>
            <person name="Metcalf W.W."/>
        </authorList>
    </citation>
    <scope>NUCLEOTIDE SEQUENCE [LARGE SCALE GENOMIC DNA]</scope>
    <source>
        <strain evidence="3 4">HB-1</strain>
    </source>
</reference>
<name>A0A0E3SHA4_9EURY</name>
<keyword evidence="1" id="KW-0812">Transmembrane</keyword>